<proteinExistence type="predicted"/>
<comment type="caution">
    <text evidence="1">The sequence shown here is derived from an EMBL/GenBank/DDBJ whole genome shotgun (WGS) entry which is preliminary data.</text>
</comment>
<sequence>MQPITDNQLSVLELRKLLHSLKDLRPDICIRFRLMGEMWQSAYFRIINVTEKGVVLNDEKSNKLIFIQDLKNVMQFELEHSFQQYHPHFHYSINLSHA</sequence>
<dbReference type="EMBL" id="JAHESF010000039">
    <property type="protein sequence ID" value="MBT1700373.1"/>
    <property type="molecule type" value="Genomic_DNA"/>
</dbReference>
<keyword evidence="2" id="KW-1185">Reference proteome</keyword>
<dbReference type="RefSeq" id="WP_254168958.1">
    <property type="nucleotide sequence ID" value="NZ_JAHESF010000039.1"/>
</dbReference>
<organism evidence="1 2">
    <name type="scientific">Chryseosolibacter histidini</name>
    <dbReference type="NCBI Taxonomy" id="2782349"/>
    <lineage>
        <taxon>Bacteria</taxon>
        <taxon>Pseudomonadati</taxon>
        <taxon>Bacteroidota</taxon>
        <taxon>Cytophagia</taxon>
        <taxon>Cytophagales</taxon>
        <taxon>Chryseotaleaceae</taxon>
        <taxon>Chryseosolibacter</taxon>
    </lineage>
</organism>
<dbReference type="Proteomes" id="UP001319200">
    <property type="component" value="Unassembled WGS sequence"/>
</dbReference>
<evidence type="ECO:0000313" key="2">
    <source>
        <dbReference type="Proteomes" id="UP001319200"/>
    </source>
</evidence>
<evidence type="ECO:0000313" key="1">
    <source>
        <dbReference type="EMBL" id="MBT1700373.1"/>
    </source>
</evidence>
<accession>A0AAP2GQQ4</accession>
<protein>
    <submittedName>
        <fullName evidence="1">Uncharacterized protein</fullName>
    </submittedName>
</protein>
<dbReference type="AlphaFoldDB" id="A0AAP2GQQ4"/>
<name>A0AAP2GQQ4_9BACT</name>
<reference evidence="1 2" key="1">
    <citation type="submission" date="2021-05" db="EMBL/GenBank/DDBJ databases">
        <title>A Polyphasic approach of four new species of the genus Ohtaekwangia: Ohtaekwangia histidinii sp. nov., Ohtaekwangia cretensis sp. nov., Ohtaekwangia indiensis sp. nov., Ohtaekwangia reichenbachii sp. nov. from diverse environment.</title>
        <authorList>
            <person name="Octaviana S."/>
        </authorList>
    </citation>
    <scope>NUCLEOTIDE SEQUENCE [LARGE SCALE GENOMIC DNA]</scope>
    <source>
        <strain evidence="1 2">PWU4</strain>
    </source>
</reference>
<gene>
    <name evidence="1" type="ORF">KK083_26030</name>
</gene>